<keyword evidence="5" id="KW-1185">Reference proteome</keyword>
<accession>A0ABP9DYA7</accession>
<dbReference type="Proteomes" id="UP001501752">
    <property type="component" value="Unassembled WGS sequence"/>
</dbReference>
<evidence type="ECO:0000256" key="1">
    <source>
        <dbReference type="ARBA" id="ARBA00022679"/>
    </source>
</evidence>
<evidence type="ECO:0000313" key="4">
    <source>
        <dbReference type="EMBL" id="GAA4862617.1"/>
    </source>
</evidence>
<keyword evidence="1" id="KW-0808">Transferase</keyword>
<comment type="caution">
    <text evidence="4">The sequence shown here is derived from an EMBL/GenBank/DDBJ whole genome shotgun (WGS) entry which is preliminary data.</text>
</comment>
<dbReference type="InterPro" id="IPR050832">
    <property type="entry name" value="Bact_Acetyltransf"/>
</dbReference>
<evidence type="ECO:0000313" key="5">
    <source>
        <dbReference type="Proteomes" id="UP001501752"/>
    </source>
</evidence>
<sequence>MTWTITASLDEFRAAAGEYLAAHPAENTALLTIADRLERNGLNAFGAQPPRFGWWRPRPDAPVDGVFLQTPPYPPRLGRTPVGAGAALADALHARGEALAAVSGGKAAALAFAERWQRLTGAEPAVRTDERLYRLDGLTPPSPAPEGRFRLARSADRELLIEWLTAFVAEAGVMEPDLDAAAIVDQRIAERSWHVWESAGRPVSFAGASPVIAGMSRIGPVYTPPEHRRNGYAGAVVAGASAHAVAEGAGEVLLYTDLANPTSNSVYQKLGYRPVEDCIVLDLN</sequence>
<dbReference type="InterPro" id="IPR016181">
    <property type="entry name" value="Acyl_CoA_acyltransferase"/>
</dbReference>
<name>A0ABP9DYA7_9ACTN</name>
<evidence type="ECO:0000259" key="3">
    <source>
        <dbReference type="PROSITE" id="PS51186"/>
    </source>
</evidence>
<gene>
    <name evidence="4" type="ORF">GCM10023235_45970</name>
</gene>
<dbReference type="PANTHER" id="PTHR43877:SF1">
    <property type="entry name" value="ACETYLTRANSFERASE"/>
    <property type="match status" value="1"/>
</dbReference>
<evidence type="ECO:0000256" key="2">
    <source>
        <dbReference type="ARBA" id="ARBA00023315"/>
    </source>
</evidence>
<reference evidence="5" key="1">
    <citation type="journal article" date="2019" name="Int. J. Syst. Evol. Microbiol.">
        <title>The Global Catalogue of Microorganisms (GCM) 10K type strain sequencing project: providing services to taxonomists for standard genome sequencing and annotation.</title>
        <authorList>
            <consortium name="The Broad Institute Genomics Platform"/>
            <consortium name="The Broad Institute Genome Sequencing Center for Infectious Disease"/>
            <person name="Wu L."/>
            <person name="Ma J."/>
        </authorList>
    </citation>
    <scope>NUCLEOTIDE SEQUENCE [LARGE SCALE GENOMIC DNA]</scope>
    <source>
        <strain evidence="5">JCM 13006</strain>
    </source>
</reference>
<dbReference type="InterPro" id="IPR000182">
    <property type="entry name" value="GNAT_dom"/>
</dbReference>
<dbReference type="EMBL" id="BAABIS010000001">
    <property type="protein sequence ID" value="GAA4862617.1"/>
    <property type="molecule type" value="Genomic_DNA"/>
</dbReference>
<keyword evidence="2" id="KW-0012">Acyltransferase</keyword>
<proteinExistence type="predicted"/>
<organism evidence="4 5">
    <name type="scientific">Kitasatospora terrestris</name>
    <dbReference type="NCBI Taxonomy" id="258051"/>
    <lineage>
        <taxon>Bacteria</taxon>
        <taxon>Bacillati</taxon>
        <taxon>Actinomycetota</taxon>
        <taxon>Actinomycetes</taxon>
        <taxon>Kitasatosporales</taxon>
        <taxon>Streptomycetaceae</taxon>
        <taxon>Kitasatospora</taxon>
    </lineage>
</organism>
<protein>
    <submittedName>
        <fullName evidence="4">GNAT family N-acetyltransferase</fullName>
    </submittedName>
</protein>
<dbReference type="Pfam" id="PF00583">
    <property type="entry name" value="Acetyltransf_1"/>
    <property type="match status" value="1"/>
</dbReference>
<dbReference type="Gene3D" id="3.40.630.30">
    <property type="match status" value="1"/>
</dbReference>
<feature type="domain" description="N-acetyltransferase" evidence="3">
    <location>
        <begin position="147"/>
        <end position="284"/>
    </location>
</feature>
<dbReference type="PROSITE" id="PS51186">
    <property type="entry name" value="GNAT"/>
    <property type="match status" value="1"/>
</dbReference>
<dbReference type="RefSeq" id="WP_345698750.1">
    <property type="nucleotide sequence ID" value="NZ_BAABIS010000001.1"/>
</dbReference>
<dbReference type="SUPFAM" id="SSF55729">
    <property type="entry name" value="Acyl-CoA N-acyltransferases (Nat)"/>
    <property type="match status" value="1"/>
</dbReference>
<dbReference type="PANTHER" id="PTHR43877">
    <property type="entry name" value="AMINOALKYLPHOSPHONATE N-ACETYLTRANSFERASE-RELATED-RELATED"/>
    <property type="match status" value="1"/>
</dbReference>